<gene>
    <name evidence="1" type="ORF">BCS90_16185</name>
</gene>
<proteinExistence type="predicted"/>
<name>A0ACD5G1S4_9VIBR</name>
<dbReference type="EMBL" id="CP170590">
    <property type="protein sequence ID" value="XNH95991.1"/>
    <property type="molecule type" value="Genomic_DNA"/>
</dbReference>
<organism evidence="1 2">
    <name type="scientific">Vibrio cyclitrophicus</name>
    <dbReference type="NCBI Taxonomy" id="47951"/>
    <lineage>
        <taxon>Bacteria</taxon>
        <taxon>Pseudomonadati</taxon>
        <taxon>Pseudomonadota</taxon>
        <taxon>Gammaproteobacteria</taxon>
        <taxon>Vibrionales</taxon>
        <taxon>Vibrionaceae</taxon>
        <taxon>Vibrio</taxon>
    </lineage>
</organism>
<protein>
    <submittedName>
        <fullName evidence="1">Uncharacterized protein</fullName>
    </submittedName>
</protein>
<evidence type="ECO:0000313" key="2">
    <source>
        <dbReference type="Proteomes" id="UP000235310"/>
    </source>
</evidence>
<reference evidence="1 2" key="1">
    <citation type="journal article" date="2018" name="Nature">
        <title>A major lineage of non-tailed dsDNA viruses as unrecognized killers of marine bacteria.</title>
        <authorList>
            <person name="Kauffman K.M."/>
            <person name="Hussain F.A."/>
            <person name="Yang J."/>
            <person name="Arevalo P."/>
            <person name="Brown J.M."/>
            <person name="Chang W.K."/>
            <person name="VanInsberghe D."/>
            <person name="Elsherbini J."/>
            <person name="Sharma R.S."/>
            <person name="Cutler M.B."/>
            <person name="Kelly L."/>
            <person name="Polz M.F."/>
        </authorList>
    </citation>
    <scope>NUCLEOTIDE SEQUENCE [LARGE SCALE GENOMIC DNA]</scope>
    <source>
        <strain evidence="1 2">10N.222.46.E12</strain>
    </source>
</reference>
<evidence type="ECO:0000313" key="1">
    <source>
        <dbReference type="EMBL" id="XNH95991.1"/>
    </source>
</evidence>
<accession>A0ACD5G1S4</accession>
<dbReference type="Proteomes" id="UP000235310">
    <property type="component" value="Chromosome 2"/>
</dbReference>
<sequence length="229" mass="25414">MLDVIQKLVHFFLIAIFVFVLAVLFLSNPLMGIAVAVAAGLIFYKVKLATNTYNFFSKSNSGRTSIASTPCHGSELTKSKKSSYEIVIENSKDLEGRLAKVGATGKGLHEKTSSVSAMLAPELVKELRAVATIRNKLIHEEDFTLTQRELDDFEDLAYSAYKQLRDIPTLPKILAHHFTCSKCMKTDIAHITMKHAVPLFAQCQYCGEQLDLESEGFRSDTPPPDITND</sequence>